<evidence type="ECO:0000313" key="2">
    <source>
        <dbReference type="Proteomes" id="UP001157418"/>
    </source>
</evidence>
<dbReference type="AlphaFoldDB" id="A0AAU9M4J4"/>
<dbReference type="PANTHER" id="PTHR33181:SF4">
    <property type="entry name" value="OVULE PROTEIN"/>
    <property type="match status" value="1"/>
</dbReference>
<reference evidence="1 2" key="1">
    <citation type="submission" date="2022-01" db="EMBL/GenBank/DDBJ databases">
        <authorList>
            <person name="Xiong W."/>
            <person name="Schranz E."/>
        </authorList>
    </citation>
    <scope>NUCLEOTIDE SEQUENCE [LARGE SCALE GENOMIC DNA]</scope>
</reference>
<accession>A0AAU9M4J4</accession>
<organism evidence="1 2">
    <name type="scientific">Lactuca virosa</name>
    <dbReference type="NCBI Taxonomy" id="75947"/>
    <lineage>
        <taxon>Eukaryota</taxon>
        <taxon>Viridiplantae</taxon>
        <taxon>Streptophyta</taxon>
        <taxon>Embryophyta</taxon>
        <taxon>Tracheophyta</taxon>
        <taxon>Spermatophyta</taxon>
        <taxon>Magnoliopsida</taxon>
        <taxon>eudicotyledons</taxon>
        <taxon>Gunneridae</taxon>
        <taxon>Pentapetalae</taxon>
        <taxon>asterids</taxon>
        <taxon>campanulids</taxon>
        <taxon>Asterales</taxon>
        <taxon>Asteraceae</taxon>
        <taxon>Cichorioideae</taxon>
        <taxon>Cichorieae</taxon>
        <taxon>Lactucinae</taxon>
        <taxon>Lactuca</taxon>
    </lineage>
</organism>
<name>A0AAU9M4J4_9ASTR</name>
<keyword evidence="2" id="KW-1185">Reference proteome</keyword>
<comment type="caution">
    <text evidence="1">The sequence shown here is derived from an EMBL/GenBank/DDBJ whole genome shotgun (WGS) entry which is preliminary data.</text>
</comment>
<dbReference type="PANTHER" id="PTHR33181">
    <property type="entry name" value="OS01G0778500 PROTEIN"/>
    <property type="match status" value="1"/>
</dbReference>
<gene>
    <name evidence="1" type="ORF">LVIROSA_LOCUS9365</name>
</gene>
<evidence type="ECO:0000313" key="1">
    <source>
        <dbReference type="EMBL" id="CAH1422001.1"/>
    </source>
</evidence>
<proteinExistence type="predicted"/>
<dbReference type="EMBL" id="CAKMRJ010001112">
    <property type="protein sequence ID" value="CAH1422001.1"/>
    <property type="molecule type" value="Genomic_DNA"/>
</dbReference>
<sequence length="98" mass="11760">MILPGQSQVQKVIKRWQKFTIYLRKIWIRVAVRFGVPKSGLGRLHHEIMRCEYEDVHVLWKLLKENEKGLSGDLRSKKNRTCSKLVHWVGRRSPFMRF</sequence>
<protein>
    <submittedName>
        <fullName evidence="1">Uncharacterized protein</fullName>
    </submittedName>
</protein>
<dbReference type="Proteomes" id="UP001157418">
    <property type="component" value="Unassembled WGS sequence"/>
</dbReference>